<evidence type="ECO:0000313" key="2">
    <source>
        <dbReference type="Proteomes" id="UP001473302"/>
    </source>
</evidence>
<reference evidence="1 2" key="1">
    <citation type="submission" date="2024-04" db="EMBL/GenBank/DDBJ databases">
        <title>genome sequences of Mucor flavus KT1a and Helicostylum pulchrum KT1b strains isolated from the surface of a dry-aged beef.</title>
        <authorList>
            <person name="Toyotome T."/>
            <person name="Hosono M."/>
            <person name="Torimaru M."/>
            <person name="Fukuda K."/>
            <person name="Mikami N."/>
        </authorList>
    </citation>
    <scope>NUCLEOTIDE SEQUENCE [LARGE SCALE GENOMIC DNA]</scope>
    <source>
        <strain evidence="1 2">KT1a</strain>
    </source>
</reference>
<evidence type="ECO:0000313" key="1">
    <source>
        <dbReference type="EMBL" id="GAA5810237.1"/>
    </source>
</evidence>
<organism evidence="1 2">
    <name type="scientific">Mucor flavus</name>
    <dbReference type="NCBI Taxonomy" id="439312"/>
    <lineage>
        <taxon>Eukaryota</taxon>
        <taxon>Fungi</taxon>
        <taxon>Fungi incertae sedis</taxon>
        <taxon>Mucoromycota</taxon>
        <taxon>Mucoromycotina</taxon>
        <taxon>Mucoromycetes</taxon>
        <taxon>Mucorales</taxon>
        <taxon>Mucorineae</taxon>
        <taxon>Mucoraceae</taxon>
        <taxon>Mucor</taxon>
    </lineage>
</organism>
<keyword evidence="2" id="KW-1185">Reference proteome</keyword>
<sequence>MASFSETLVVISNEARNKEFEDVFDSFFFNDKRCQNRALYMTSRLKQNLEGVMNPIRPSSSYGTLAELQQPIVLVPSHSTPLSKSRPVPTVDGFWRMIAHRLYTLNYILFVLPSDSKSRIEFLNKMESNLSLIGDGNEIHKRGGMESHFAVRYALQHKRPKRRKTLLEDAFELEKRNGGNVAGAVLPSTLLDDQAKINSMVEKARLIIEQCLESESKLSNSEKDAMYIYHSMRNGLHGAFEPHIELEEDRTLRHRLKRTVDQNNQDLKNPFEDEDCIVIEQQECSHSSSSSSSSAAAAREVDSGFYDGWAISA</sequence>
<protein>
    <submittedName>
        <fullName evidence="1">Uncharacterized protein</fullName>
    </submittedName>
</protein>
<name>A0ABP9YTN6_9FUNG</name>
<proteinExistence type="predicted"/>
<accession>A0ABP9YTN6</accession>
<comment type="caution">
    <text evidence="1">The sequence shown here is derived from an EMBL/GenBank/DDBJ whole genome shotgun (WGS) entry which is preliminary data.</text>
</comment>
<gene>
    <name evidence="1" type="ORF">MFLAVUS_003657</name>
</gene>
<dbReference type="EMBL" id="BAABUK010000007">
    <property type="protein sequence ID" value="GAA5810237.1"/>
    <property type="molecule type" value="Genomic_DNA"/>
</dbReference>
<dbReference type="Proteomes" id="UP001473302">
    <property type="component" value="Unassembled WGS sequence"/>
</dbReference>